<sequence>MLSFEAPFTVTTNLPDAASSYQDFVQFMTIASEPIDCNSVLTKPDQRMITKDFTTRLHIFPPNSGVINCNAITEITVYDKKNNLRGTKQIVDKMGNTRILLMDKKVAGFSTIEGQSSTNRFRSIVPNADITALGHFMTYVPSTSEWVTGKTQFFSFLRHCFLEFYADGKGSNPELIKIDGIPLETLQYEHTVLPIFQNKYSQFIVEMERFGLHTIKSDGNYVAYVICKNVNGFHSAYGYLTGFNQRKSN</sequence>
<protein>
    <submittedName>
        <fullName evidence="2">Adipocyte plasma membrane-associated protein</fullName>
    </submittedName>
</protein>
<proteinExistence type="predicted"/>
<dbReference type="WBParaSite" id="RSKR_0000933600.1">
    <property type="protein sequence ID" value="RSKR_0000933600.1"/>
    <property type="gene ID" value="RSKR_0000933600"/>
</dbReference>
<reference evidence="2" key="1">
    <citation type="submission" date="2016-11" db="UniProtKB">
        <authorList>
            <consortium name="WormBaseParasite"/>
        </authorList>
    </citation>
    <scope>IDENTIFICATION</scope>
    <source>
        <strain evidence="2">KR3021</strain>
    </source>
</reference>
<accession>A0AC35UB83</accession>
<evidence type="ECO:0000313" key="2">
    <source>
        <dbReference type="WBParaSite" id="RSKR_0000933600.1"/>
    </source>
</evidence>
<dbReference type="Proteomes" id="UP000095286">
    <property type="component" value="Unplaced"/>
</dbReference>
<name>A0AC35UB83_9BILA</name>
<evidence type="ECO:0000313" key="1">
    <source>
        <dbReference type="Proteomes" id="UP000095286"/>
    </source>
</evidence>
<organism evidence="1 2">
    <name type="scientific">Rhabditophanes sp. KR3021</name>
    <dbReference type="NCBI Taxonomy" id="114890"/>
    <lineage>
        <taxon>Eukaryota</taxon>
        <taxon>Metazoa</taxon>
        <taxon>Ecdysozoa</taxon>
        <taxon>Nematoda</taxon>
        <taxon>Chromadorea</taxon>
        <taxon>Rhabditida</taxon>
        <taxon>Tylenchina</taxon>
        <taxon>Panagrolaimomorpha</taxon>
        <taxon>Strongyloidoidea</taxon>
        <taxon>Alloionematidae</taxon>
        <taxon>Rhabditophanes</taxon>
    </lineage>
</organism>